<evidence type="ECO:0000256" key="9">
    <source>
        <dbReference type="ARBA" id="ARBA00047712"/>
    </source>
</evidence>
<evidence type="ECO:0000313" key="13">
    <source>
        <dbReference type="Proteomes" id="UP000186406"/>
    </source>
</evidence>
<dbReference type="PANTHER" id="PTHR10371">
    <property type="entry name" value="NADH DEHYDROGENASE UBIQUINONE FLAVOPROTEIN 2, MITOCHONDRIAL"/>
    <property type="match status" value="1"/>
</dbReference>
<comment type="catalytic activity">
    <reaction evidence="9">
        <text>a quinone + NADH + 5 H(+)(in) = a quinol + NAD(+) + 4 H(+)(out)</text>
        <dbReference type="Rhea" id="RHEA:57888"/>
        <dbReference type="ChEBI" id="CHEBI:15378"/>
        <dbReference type="ChEBI" id="CHEBI:24646"/>
        <dbReference type="ChEBI" id="CHEBI:57540"/>
        <dbReference type="ChEBI" id="CHEBI:57945"/>
        <dbReference type="ChEBI" id="CHEBI:132124"/>
    </reaction>
</comment>
<evidence type="ECO:0000256" key="11">
    <source>
        <dbReference type="SAM" id="MobiDB-lite"/>
    </source>
</evidence>
<dbReference type="AlphaFoldDB" id="A0A1M7ZMP6"/>
<keyword evidence="4" id="KW-1278">Translocase</keyword>
<keyword evidence="13" id="KW-1185">Reference proteome</keyword>
<keyword evidence="7" id="KW-0520">NAD</keyword>
<comment type="cofactor">
    <cofactor evidence="8">
        <name>[2Fe-2S] cluster</name>
        <dbReference type="ChEBI" id="CHEBI:190135"/>
    </cofactor>
</comment>
<feature type="binding site" evidence="10">
    <location>
        <position position="142"/>
    </location>
    <ligand>
        <name>[2Fe-2S] cluster</name>
        <dbReference type="ChEBI" id="CHEBI:190135"/>
    </ligand>
</feature>
<feature type="binding site" evidence="10">
    <location>
        <position position="102"/>
    </location>
    <ligand>
        <name>[2Fe-2S] cluster</name>
        <dbReference type="ChEBI" id="CHEBI:190135"/>
    </ligand>
</feature>
<feature type="region of interest" description="Disordered" evidence="11">
    <location>
        <begin position="210"/>
        <end position="238"/>
    </location>
</feature>
<accession>A0A1M7ZMP6</accession>
<evidence type="ECO:0000313" key="12">
    <source>
        <dbReference type="EMBL" id="SHO66170.1"/>
    </source>
</evidence>
<evidence type="ECO:0000256" key="2">
    <source>
        <dbReference type="ARBA" id="ARBA00022714"/>
    </source>
</evidence>
<gene>
    <name evidence="12" type="ORF">SAMN02745172_02825</name>
</gene>
<feature type="binding site" evidence="10">
    <location>
        <position position="138"/>
    </location>
    <ligand>
        <name>[2Fe-2S] cluster</name>
        <dbReference type="ChEBI" id="CHEBI:190135"/>
    </ligand>
</feature>
<dbReference type="OrthoDB" id="9807941at2"/>
<dbReference type="GO" id="GO:0031090">
    <property type="term" value="C:organelle membrane"/>
    <property type="evidence" value="ECO:0007669"/>
    <property type="project" value="UniProtKB-ARBA"/>
</dbReference>
<dbReference type="SUPFAM" id="SSF52833">
    <property type="entry name" value="Thioredoxin-like"/>
    <property type="match status" value="1"/>
</dbReference>
<dbReference type="Pfam" id="PF01257">
    <property type="entry name" value="2Fe-2S_thioredx"/>
    <property type="match status" value="1"/>
</dbReference>
<dbReference type="EMBL" id="FRXO01000005">
    <property type="protein sequence ID" value="SHO66170.1"/>
    <property type="molecule type" value="Genomic_DNA"/>
</dbReference>
<dbReference type="GO" id="GO:0022890">
    <property type="term" value="F:inorganic cation transmembrane transporter activity"/>
    <property type="evidence" value="ECO:0007669"/>
    <property type="project" value="UniProtKB-ARBA"/>
</dbReference>
<name>A0A1M7ZMP6_9HYPH</name>
<sequence length="238" mass="26049">MSVRRLHHIQPESFAFTPDNQAWAEKKILDYPEGRQQSAVIPLLMRAQEQEGWVSEPAIRYVAKMLDMPKIRVLEVATFYTQFQLAPVGRKAHIQVCGTTPCMLRGAEDLMGVCKKRIAHEPFTLSPDGDFSWEEVECAGACVNAPMVQVFKDTYEDLTPETFNALLDGFAAGTPPKPGPQVDRWYSTPQGGPTSLTDTAAFMRSTPVVPGADTVSVGQSELTGVPEEPKPAEPGAVS</sequence>
<dbReference type="GO" id="GO:1902494">
    <property type="term" value="C:catalytic complex"/>
    <property type="evidence" value="ECO:0007669"/>
    <property type="project" value="UniProtKB-ARBA"/>
</dbReference>
<evidence type="ECO:0000256" key="7">
    <source>
        <dbReference type="ARBA" id="ARBA00023027"/>
    </source>
</evidence>
<dbReference type="RefSeq" id="WP_084564677.1">
    <property type="nucleotide sequence ID" value="NZ_FRXO01000005.1"/>
</dbReference>
<dbReference type="FunFam" id="1.10.10.1590:FF:000001">
    <property type="entry name" value="NADH-quinone oxidoreductase subunit E"/>
    <property type="match status" value="1"/>
</dbReference>
<keyword evidence="3 10" id="KW-0479">Metal-binding</keyword>
<dbReference type="InterPro" id="IPR041921">
    <property type="entry name" value="NuoE_N"/>
</dbReference>
<feature type="binding site" evidence="10">
    <location>
        <position position="97"/>
    </location>
    <ligand>
        <name>[2Fe-2S] cluster</name>
        <dbReference type="ChEBI" id="CHEBI:190135"/>
    </ligand>
</feature>
<evidence type="ECO:0000256" key="3">
    <source>
        <dbReference type="ARBA" id="ARBA00022723"/>
    </source>
</evidence>
<dbReference type="InterPro" id="IPR042128">
    <property type="entry name" value="NuoE_dom"/>
</dbReference>
<evidence type="ECO:0000256" key="6">
    <source>
        <dbReference type="ARBA" id="ARBA00023014"/>
    </source>
</evidence>
<evidence type="ECO:0000256" key="8">
    <source>
        <dbReference type="ARBA" id="ARBA00034078"/>
    </source>
</evidence>
<dbReference type="STRING" id="1123029.SAMN02745172_02825"/>
<dbReference type="Gene3D" id="3.40.30.10">
    <property type="entry name" value="Glutaredoxin"/>
    <property type="match status" value="1"/>
</dbReference>
<dbReference type="Proteomes" id="UP000186406">
    <property type="component" value="Unassembled WGS sequence"/>
</dbReference>
<dbReference type="GO" id="GO:0051537">
    <property type="term" value="F:2 iron, 2 sulfur cluster binding"/>
    <property type="evidence" value="ECO:0007669"/>
    <property type="project" value="UniProtKB-KW"/>
</dbReference>
<dbReference type="NCBIfam" id="NF005724">
    <property type="entry name" value="PRK07539.1-4"/>
    <property type="match status" value="1"/>
</dbReference>
<keyword evidence="5 10" id="KW-0408">Iron</keyword>
<organism evidence="12 13">
    <name type="scientific">Pseudoxanthobacter soli DSM 19599</name>
    <dbReference type="NCBI Taxonomy" id="1123029"/>
    <lineage>
        <taxon>Bacteria</taxon>
        <taxon>Pseudomonadati</taxon>
        <taxon>Pseudomonadota</taxon>
        <taxon>Alphaproteobacteria</taxon>
        <taxon>Hyphomicrobiales</taxon>
        <taxon>Segnochrobactraceae</taxon>
        <taxon>Pseudoxanthobacter</taxon>
    </lineage>
</organism>
<proteinExistence type="inferred from homology"/>
<comment type="cofactor">
    <cofactor evidence="10">
        <name>[2Fe-2S] cluster</name>
        <dbReference type="ChEBI" id="CHEBI:190135"/>
    </cofactor>
    <text evidence="10">Binds 1 [2Fe-2S] cluster.</text>
</comment>
<evidence type="ECO:0000256" key="10">
    <source>
        <dbReference type="PIRSR" id="PIRSR000216-1"/>
    </source>
</evidence>
<dbReference type="GO" id="GO:0008324">
    <property type="term" value="F:monoatomic cation transmembrane transporter activity"/>
    <property type="evidence" value="ECO:0007669"/>
    <property type="project" value="UniProtKB-ARBA"/>
</dbReference>
<dbReference type="GO" id="GO:0046872">
    <property type="term" value="F:metal ion binding"/>
    <property type="evidence" value="ECO:0007669"/>
    <property type="project" value="UniProtKB-KW"/>
</dbReference>
<dbReference type="CDD" id="cd03064">
    <property type="entry name" value="TRX_Fd_NuoE"/>
    <property type="match status" value="1"/>
</dbReference>
<dbReference type="FunFam" id="3.40.30.10:FF:000022">
    <property type="entry name" value="NADH dehydrogenase flavoprotein 2, mitochondrial"/>
    <property type="match status" value="1"/>
</dbReference>
<keyword evidence="2 10" id="KW-0001">2Fe-2S</keyword>
<keyword evidence="6 10" id="KW-0411">Iron-sulfur</keyword>
<reference evidence="12 13" key="1">
    <citation type="submission" date="2016-12" db="EMBL/GenBank/DDBJ databases">
        <authorList>
            <person name="Song W.-J."/>
            <person name="Kurnit D.M."/>
        </authorList>
    </citation>
    <scope>NUCLEOTIDE SEQUENCE [LARGE SCALE GENOMIC DNA]</scope>
    <source>
        <strain evidence="12 13">DSM 19599</strain>
    </source>
</reference>
<dbReference type="InterPro" id="IPR036249">
    <property type="entry name" value="Thioredoxin-like_sf"/>
</dbReference>
<dbReference type="NCBIfam" id="TIGR01958">
    <property type="entry name" value="nuoE_fam"/>
    <property type="match status" value="1"/>
</dbReference>
<dbReference type="GO" id="GO:0098796">
    <property type="term" value="C:membrane protein complex"/>
    <property type="evidence" value="ECO:0007669"/>
    <property type="project" value="UniProtKB-ARBA"/>
</dbReference>
<dbReference type="Gene3D" id="1.10.10.1590">
    <property type="entry name" value="NADH-quinone oxidoreductase subunit E"/>
    <property type="match status" value="1"/>
</dbReference>
<dbReference type="GO" id="GO:0003954">
    <property type="term" value="F:NADH dehydrogenase activity"/>
    <property type="evidence" value="ECO:0007669"/>
    <property type="project" value="TreeGrafter"/>
</dbReference>
<dbReference type="GO" id="GO:0031967">
    <property type="term" value="C:organelle envelope"/>
    <property type="evidence" value="ECO:0007669"/>
    <property type="project" value="UniProtKB-ARBA"/>
</dbReference>
<evidence type="ECO:0000256" key="4">
    <source>
        <dbReference type="ARBA" id="ARBA00022967"/>
    </source>
</evidence>
<dbReference type="PANTHER" id="PTHR10371:SF3">
    <property type="entry name" value="NADH DEHYDROGENASE [UBIQUINONE] FLAVOPROTEIN 2, MITOCHONDRIAL"/>
    <property type="match status" value="1"/>
</dbReference>
<dbReference type="PIRSF" id="PIRSF000216">
    <property type="entry name" value="NADH_DH_24kDa"/>
    <property type="match status" value="1"/>
</dbReference>
<evidence type="ECO:0000256" key="5">
    <source>
        <dbReference type="ARBA" id="ARBA00023004"/>
    </source>
</evidence>
<dbReference type="GO" id="GO:0098662">
    <property type="term" value="P:inorganic cation transmembrane transport"/>
    <property type="evidence" value="ECO:0007669"/>
    <property type="project" value="UniProtKB-ARBA"/>
</dbReference>
<dbReference type="InterPro" id="IPR002023">
    <property type="entry name" value="NuoE-like"/>
</dbReference>
<evidence type="ECO:0000256" key="1">
    <source>
        <dbReference type="ARBA" id="ARBA00010643"/>
    </source>
</evidence>
<dbReference type="GO" id="GO:0022804">
    <property type="term" value="F:active transmembrane transporter activity"/>
    <property type="evidence" value="ECO:0007669"/>
    <property type="project" value="UniProtKB-ARBA"/>
</dbReference>
<protein>
    <submittedName>
        <fullName evidence="12">NADH-quinone oxidoreductase subunit E</fullName>
    </submittedName>
</protein>
<comment type="similarity">
    <text evidence="1">Belongs to the complex I 24 kDa subunit family.</text>
</comment>